<evidence type="ECO:0000313" key="1">
    <source>
        <dbReference type="EMBL" id="PIR68460.1"/>
    </source>
</evidence>
<dbReference type="EMBL" id="PFCQ01000005">
    <property type="protein sequence ID" value="PIR68460.1"/>
    <property type="molecule type" value="Genomic_DNA"/>
</dbReference>
<dbReference type="Proteomes" id="UP000230094">
    <property type="component" value="Unassembled WGS sequence"/>
</dbReference>
<evidence type="ECO:0000313" key="2">
    <source>
        <dbReference type="Proteomes" id="UP000230094"/>
    </source>
</evidence>
<protein>
    <submittedName>
        <fullName evidence="1">Uncharacterized protein</fullName>
    </submittedName>
</protein>
<reference evidence="2" key="1">
    <citation type="submission" date="2017-09" db="EMBL/GenBank/DDBJ databases">
        <title>Depth-based differentiation of microbial function through sediment-hosted aquifers and enrichment of novel symbionts in the deep terrestrial subsurface.</title>
        <authorList>
            <person name="Probst A.J."/>
            <person name="Ladd B."/>
            <person name="Jarett J.K."/>
            <person name="Geller-Mcgrath D.E."/>
            <person name="Sieber C.M.K."/>
            <person name="Emerson J.B."/>
            <person name="Anantharaman K."/>
            <person name="Thomas B.C."/>
            <person name="Malmstrom R."/>
            <person name="Stieglmeier M."/>
            <person name="Klingl A."/>
            <person name="Woyke T."/>
            <person name="Ryan C.M."/>
            <person name="Banfield J.F."/>
        </authorList>
    </citation>
    <scope>NUCLEOTIDE SEQUENCE [LARGE SCALE GENOMIC DNA]</scope>
</reference>
<proteinExistence type="predicted"/>
<comment type="caution">
    <text evidence="1">The sequence shown here is derived from an EMBL/GenBank/DDBJ whole genome shotgun (WGS) entry which is preliminary data.</text>
</comment>
<dbReference type="AlphaFoldDB" id="A0A2H0TBQ6"/>
<sequence>MRKFMDIGSSYMNKKSNELTEEFKKEVNAPKKSGGWVKWLALVLVVLVLWKVSAAYGLLSSSTFPAVSADKWQTIFLTDGEVFFGHLDEVNKDYVVLEDVYYLRINQQLQPSDPDQPNINLVKLGDELHGPEDQIFILKTQIKFWENMKDDAPVVQAIESTL</sequence>
<organism evidence="1 2">
    <name type="scientific">Candidatus Nomurabacteria bacterium CG10_big_fil_rev_8_21_14_0_10_35_16</name>
    <dbReference type="NCBI Taxonomy" id="1974731"/>
    <lineage>
        <taxon>Bacteria</taxon>
        <taxon>Candidatus Nomuraibacteriota</taxon>
    </lineage>
</organism>
<accession>A0A2H0TBQ6</accession>
<name>A0A2H0TBQ6_9BACT</name>
<gene>
    <name evidence="1" type="ORF">COU49_01190</name>
</gene>